<comment type="caution">
    <text evidence="8">The sequence shown here is derived from an EMBL/GenBank/DDBJ whole genome shotgun (WGS) entry which is preliminary data.</text>
</comment>
<dbReference type="PANTHER" id="PTHR30477:SF24">
    <property type="entry name" value="IRON TRANSPORT SYSTEM MEMBRANE PROTEIN HI_0359-RELATED"/>
    <property type="match status" value="1"/>
</dbReference>
<organism evidence="8 9">
    <name type="scientific">Psychromonas arctica</name>
    <dbReference type="NCBI Taxonomy" id="168275"/>
    <lineage>
        <taxon>Bacteria</taxon>
        <taxon>Pseudomonadati</taxon>
        <taxon>Pseudomonadota</taxon>
        <taxon>Gammaproteobacteria</taxon>
        <taxon>Alteromonadales</taxon>
        <taxon>Psychromonadaceae</taxon>
        <taxon>Psychromonas</taxon>
    </lineage>
</organism>
<evidence type="ECO:0000256" key="1">
    <source>
        <dbReference type="ARBA" id="ARBA00004141"/>
    </source>
</evidence>
<feature type="transmembrane region" description="Helical" evidence="7">
    <location>
        <begin position="20"/>
        <end position="40"/>
    </location>
</feature>
<keyword evidence="5 7" id="KW-0472">Membrane</keyword>
<dbReference type="PANTHER" id="PTHR30477">
    <property type="entry name" value="ABC-TRANSPORTER METAL-BINDING PROTEIN"/>
    <property type="match status" value="1"/>
</dbReference>
<dbReference type="Proteomes" id="UP001366060">
    <property type="component" value="Unassembled WGS sequence"/>
</dbReference>
<keyword evidence="9" id="KW-1185">Reference proteome</keyword>
<reference evidence="8 9" key="1">
    <citation type="submission" date="2024-02" db="EMBL/GenBank/DDBJ databases">
        <title>Bacteria isolated from the canopy kelp, Nereocystis luetkeana.</title>
        <authorList>
            <person name="Pfister C.A."/>
            <person name="Younker I.T."/>
            <person name="Light S.H."/>
        </authorList>
    </citation>
    <scope>NUCLEOTIDE SEQUENCE [LARGE SCALE GENOMIC DNA]</scope>
    <source>
        <strain evidence="8 9">TI.2.07</strain>
    </source>
</reference>
<dbReference type="InterPro" id="IPR001626">
    <property type="entry name" value="ABC_TroCD"/>
</dbReference>
<feature type="transmembrane region" description="Helical" evidence="7">
    <location>
        <begin position="97"/>
        <end position="114"/>
    </location>
</feature>
<keyword evidence="4 7" id="KW-1133">Transmembrane helix</keyword>
<comment type="similarity">
    <text evidence="2 6">Belongs to the ABC-3 integral membrane protein family.</text>
</comment>
<evidence type="ECO:0000256" key="5">
    <source>
        <dbReference type="ARBA" id="ARBA00023136"/>
    </source>
</evidence>
<dbReference type="RefSeq" id="WP_341628877.1">
    <property type="nucleotide sequence ID" value="NZ_JBAKBA010000042.1"/>
</dbReference>
<evidence type="ECO:0000256" key="7">
    <source>
        <dbReference type="SAM" id="Phobius"/>
    </source>
</evidence>
<accession>A0ABU9HEU3</accession>
<evidence type="ECO:0000256" key="3">
    <source>
        <dbReference type="ARBA" id="ARBA00022692"/>
    </source>
</evidence>
<feature type="transmembrane region" description="Helical" evidence="7">
    <location>
        <begin position="134"/>
        <end position="154"/>
    </location>
</feature>
<keyword evidence="6" id="KW-0813">Transport</keyword>
<evidence type="ECO:0000256" key="4">
    <source>
        <dbReference type="ARBA" id="ARBA00022989"/>
    </source>
</evidence>
<protein>
    <submittedName>
        <fullName evidence="8">Metal ABC transporter permease</fullName>
    </submittedName>
</protein>
<dbReference type="InterPro" id="IPR037294">
    <property type="entry name" value="ABC_BtuC-like"/>
</dbReference>
<evidence type="ECO:0000313" key="8">
    <source>
        <dbReference type="EMBL" id="MEL0660424.1"/>
    </source>
</evidence>
<comment type="subcellular location">
    <subcellularLocation>
        <location evidence="6">Cell membrane</location>
        <topology evidence="6">Multi-pass membrane protein</topology>
    </subcellularLocation>
    <subcellularLocation>
        <location evidence="1">Membrane</location>
        <topology evidence="1">Multi-pass membrane protein</topology>
    </subcellularLocation>
</comment>
<feature type="transmembrane region" description="Helical" evidence="7">
    <location>
        <begin position="225"/>
        <end position="246"/>
    </location>
</feature>
<feature type="transmembrane region" description="Helical" evidence="7">
    <location>
        <begin position="200"/>
        <end position="218"/>
    </location>
</feature>
<gene>
    <name evidence="8" type="ORF">V6255_14890</name>
</gene>
<keyword evidence="3 6" id="KW-0812">Transmembrane</keyword>
<evidence type="ECO:0000256" key="2">
    <source>
        <dbReference type="ARBA" id="ARBA00008034"/>
    </source>
</evidence>
<dbReference type="EMBL" id="JBAKBA010000042">
    <property type="protein sequence ID" value="MEL0660424.1"/>
    <property type="molecule type" value="Genomic_DNA"/>
</dbReference>
<dbReference type="Pfam" id="PF00950">
    <property type="entry name" value="ABC-3"/>
    <property type="match status" value="1"/>
</dbReference>
<name>A0ABU9HEU3_9GAMM</name>
<proteinExistence type="inferred from homology"/>
<feature type="transmembrane region" description="Helical" evidence="7">
    <location>
        <begin position="60"/>
        <end position="85"/>
    </location>
</feature>
<dbReference type="Gene3D" id="1.10.3470.10">
    <property type="entry name" value="ABC transporter involved in vitamin B12 uptake, BtuC"/>
    <property type="match status" value="1"/>
</dbReference>
<sequence length="301" mass="33131">MQALFESLVSPFTFEFMQQAFVMVLLLAVPTALLSCFLVLKGWSLMGDAISHSVLPGIVIAYVLAIPFAVGAFVAGISCAVCTGYIKEHSRLKEDTVMGIVFSSMFALGLLLMTKIETDVHLDQILFGDLLGSSWQGIGEVALVSLVVCAFLFIKGKDLLLFVFDKQHAQVMGLSVRFLHYALLSILSITIVFALKAVGMILVITMLITPGAIAFLVTRNFYKMLVISVLIASSCSFLGIYISFFIDSAPAPTIIMLFSGLFIAVFCYSSLKIKRLSEAKHKRHKKHLAKGAWLGYPYRYR</sequence>
<evidence type="ECO:0000313" key="9">
    <source>
        <dbReference type="Proteomes" id="UP001366060"/>
    </source>
</evidence>
<feature type="transmembrane region" description="Helical" evidence="7">
    <location>
        <begin position="174"/>
        <end position="194"/>
    </location>
</feature>
<dbReference type="SUPFAM" id="SSF81345">
    <property type="entry name" value="ABC transporter involved in vitamin B12 uptake, BtuC"/>
    <property type="match status" value="1"/>
</dbReference>
<evidence type="ECO:0000256" key="6">
    <source>
        <dbReference type="RuleBase" id="RU003943"/>
    </source>
</evidence>
<dbReference type="CDD" id="cd06550">
    <property type="entry name" value="TM_ABC_iron-siderophores_like"/>
    <property type="match status" value="1"/>
</dbReference>
<feature type="transmembrane region" description="Helical" evidence="7">
    <location>
        <begin position="252"/>
        <end position="271"/>
    </location>
</feature>